<dbReference type="SUPFAM" id="SSF103473">
    <property type="entry name" value="MFS general substrate transporter"/>
    <property type="match status" value="1"/>
</dbReference>
<evidence type="ECO:0000256" key="6">
    <source>
        <dbReference type="SAM" id="Phobius"/>
    </source>
</evidence>
<dbReference type="STRING" id="1344416.A0A139AQ62"/>
<feature type="transmembrane region" description="Helical" evidence="6">
    <location>
        <begin position="146"/>
        <end position="166"/>
    </location>
</feature>
<feature type="transmembrane region" description="Helical" evidence="6">
    <location>
        <begin position="361"/>
        <end position="382"/>
    </location>
</feature>
<feature type="transmembrane region" description="Helical" evidence="6">
    <location>
        <begin position="388"/>
        <end position="409"/>
    </location>
</feature>
<feature type="transmembrane region" description="Helical" evidence="6">
    <location>
        <begin position="205"/>
        <end position="227"/>
    </location>
</feature>
<gene>
    <name evidence="8" type="ORF">M427DRAFT_179213</name>
</gene>
<dbReference type="InterPro" id="IPR020846">
    <property type="entry name" value="MFS_dom"/>
</dbReference>
<name>A0A139AQ62_GONPJ</name>
<feature type="transmembrane region" description="Helical" evidence="6">
    <location>
        <begin position="319"/>
        <end position="340"/>
    </location>
</feature>
<keyword evidence="2" id="KW-0813">Transport</keyword>
<evidence type="ECO:0000256" key="4">
    <source>
        <dbReference type="ARBA" id="ARBA00022989"/>
    </source>
</evidence>
<dbReference type="PROSITE" id="PS50850">
    <property type="entry name" value="MFS"/>
    <property type="match status" value="1"/>
</dbReference>
<dbReference type="AlphaFoldDB" id="A0A139AQ62"/>
<reference evidence="8 9" key="1">
    <citation type="journal article" date="2015" name="Genome Biol. Evol.">
        <title>Phylogenomic analyses indicate that early fungi evolved digesting cell walls of algal ancestors of land plants.</title>
        <authorList>
            <person name="Chang Y."/>
            <person name="Wang S."/>
            <person name="Sekimoto S."/>
            <person name="Aerts A.L."/>
            <person name="Choi C."/>
            <person name="Clum A."/>
            <person name="LaButti K.M."/>
            <person name="Lindquist E.A."/>
            <person name="Yee Ngan C."/>
            <person name="Ohm R.A."/>
            <person name="Salamov A.A."/>
            <person name="Grigoriev I.V."/>
            <person name="Spatafora J.W."/>
            <person name="Berbee M.L."/>
        </authorList>
    </citation>
    <scope>NUCLEOTIDE SEQUENCE [LARGE SCALE GENOMIC DNA]</scope>
    <source>
        <strain evidence="8 9">JEL478</strain>
    </source>
</reference>
<dbReference type="GO" id="GO:0005886">
    <property type="term" value="C:plasma membrane"/>
    <property type="evidence" value="ECO:0007669"/>
    <property type="project" value="TreeGrafter"/>
</dbReference>
<protein>
    <submittedName>
        <fullName evidence="8">MFS general substrate transporter</fullName>
    </submittedName>
</protein>
<keyword evidence="5 6" id="KW-0472">Membrane</keyword>
<feature type="transmembrane region" description="Helical" evidence="6">
    <location>
        <begin position="421"/>
        <end position="447"/>
    </location>
</feature>
<feature type="transmembrane region" description="Helical" evidence="6">
    <location>
        <begin position="115"/>
        <end position="134"/>
    </location>
</feature>
<keyword evidence="3 6" id="KW-0812">Transmembrane</keyword>
<dbReference type="PANTHER" id="PTHR23502:SF51">
    <property type="entry name" value="QUINIDINE RESISTANCE PROTEIN 1-RELATED"/>
    <property type="match status" value="1"/>
</dbReference>
<feature type="domain" description="Major facilitator superfamily (MFS) profile" evidence="7">
    <location>
        <begin position="77"/>
        <end position="478"/>
    </location>
</feature>
<sequence>MAANPAKSGSEYGAVISLMTAMSNEESTTDLSVLKGPEGGKGKASAGWLNWFRLLSSKLSPGHATPETLSGSRKTAILVVLTVYAFAGSVANVAINPSLLDIQRDLNTSAQAVNSAASVGSFVSGVAPLFWAPLADVRGRRFAKMVSGPIGITATVCGIFIPNVWTFYLVRIFQQVGASAVLASGAGTIADIYPRESRGSALGHFYLGLTGGAATGSAVGGVIAQYLGGWRATYVFCAIFSGVMYLCMALVVPETLPTLPTGVKRQRDGPLRVLQMNLNKVVLAIVLLNATTFGVLFTINVTIARDFPTFYNFTVSQAGYVQLFMGTGMLLTTFVSGQLTDRAVRNWKLRRNGVSVPEDRLRSSWIPLVSLILGCLIHGWSITYRTHWAIPSIGAWLTGFGMMGFGTPLNSYLIDLFATKAASIIAAANFLRFTFASIGPLIIAPAYDHIGSGMLYTLWAIVNLVAFCGVVWVIYRGTVYRSRVDPWVSSPAIAVQVQAVLGTLPPDVESATKPLGGGVATVVNVDPQEEEGKEEST</sequence>
<feature type="transmembrane region" description="Helical" evidence="6">
    <location>
        <begin position="277"/>
        <end position="299"/>
    </location>
</feature>
<organism evidence="8 9">
    <name type="scientific">Gonapodya prolifera (strain JEL478)</name>
    <name type="common">Monoblepharis prolifera</name>
    <dbReference type="NCBI Taxonomy" id="1344416"/>
    <lineage>
        <taxon>Eukaryota</taxon>
        <taxon>Fungi</taxon>
        <taxon>Fungi incertae sedis</taxon>
        <taxon>Chytridiomycota</taxon>
        <taxon>Chytridiomycota incertae sedis</taxon>
        <taxon>Monoblepharidomycetes</taxon>
        <taxon>Monoblepharidales</taxon>
        <taxon>Gonapodyaceae</taxon>
        <taxon>Gonapodya</taxon>
    </lineage>
</organism>
<accession>A0A139AQ62</accession>
<dbReference type="PANTHER" id="PTHR23502">
    <property type="entry name" value="MAJOR FACILITATOR SUPERFAMILY"/>
    <property type="match status" value="1"/>
</dbReference>
<dbReference type="InterPro" id="IPR036259">
    <property type="entry name" value="MFS_trans_sf"/>
</dbReference>
<dbReference type="Proteomes" id="UP000070544">
    <property type="component" value="Unassembled WGS sequence"/>
</dbReference>
<dbReference type="EMBL" id="KQ965740">
    <property type="protein sequence ID" value="KXS18901.1"/>
    <property type="molecule type" value="Genomic_DNA"/>
</dbReference>
<proteinExistence type="predicted"/>
<evidence type="ECO:0000259" key="7">
    <source>
        <dbReference type="PROSITE" id="PS50850"/>
    </source>
</evidence>
<feature type="transmembrane region" description="Helical" evidence="6">
    <location>
        <begin position="453"/>
        <end position="475"/>
    </location>
</feature>
<dbReference type="Gene3D" id="1.20.1250.20">
    <property type="entry name" value="MFS general substrate transporter like domains"/>
    <property type="match status" value="1"/>
</dbReference>
<feature type="transmembrane region" description="Helical" evidence="6">
    <location>
        <begin position="233"/>
        <end position="256"/>
    </location>
</feature>
<evidence type="ECO:0000313" key="8">
    <source>
        <dbReference type="EMBL" id="KXS18901.1"/>
    </source>
</evidence>
<keyword evidence="9" id="KW-1185">Reference proteome</keyword>
<feature type="transmembrane region" description="Helical" evidence="6">
    <location>
        <begin position="76"/>
        <end position="95"/>
    </location>
</feature>
<evidence type="ECO:0000313" key="9">
    <source>
        <dbReference type="Proteomes" id="UP000070544"/>
    </source>
</evidence>
<comment type="subcellular location">
    <subcellularLocation>
        <location evidence="1">Membrane</location>
        <topology evidence="1">Multi-pass membrane protein</topology>
    </subcellularLocation>
</comment>
<dbReference type="Pfam" id="PF07690">
    <property type="entry name" value="MFS_1"/>
    <property type="match status" value="1"/>
</dbReference>
<evidence type="ECO:0000256" key="5">
    <source>
        <dbReference type="ARBA" id="ARBA00023136"/>
    </source>
</evidence>
<evidence type="ECO:0000256" key="3">
    <source>
        <dbReference type="ARBA" id="ARBA00022692"/>
    </source>
</evidence>
<dbReference type="InterPro" id="IPR011701">
    <property type="entry name" value="MFS"/>
</dbReference>
<keyword evidence="4 6" id="KW-1133">Transmembrane helix</keyword>
<evidence type="ECO:0000256" key="1">
    <source>
        <dbReference type="ARBA" id="ARBA00004141"/>
    </source>
</evidence>
<dbReference type="OrthoDB" id="3936150at2759"/>
<evidence type="ECO:0000256" key="2">
    <source>
        <dbReference type="ARBA" id="ARBA00022448"/>
    </source>
</evidence>
<dbReference type="GO" id="GO:0022857">
    <property type="term" value="F:transmembrane transporter activity"/>
    <property type="evidence" value="ECO:0007669"/>
    <property type="project" value="InterPro"/>
</dbReference>